<dbReference type="Proteomes" id="UP001163046">
    <property type="component" value="Unassembled WGS sequence"/>
</dbReference>
<reference evidence="1" key="1">
    <citation type="submission" date="2023-01" db="EMBL/GenBank/DDBJ databases">
        <title>Genome assembly of the deep-sea coral Lophelia pertusa.</title>
        <authorList>
            <person name="Herrera S."/>
            <person name="Cordes E."/>
        </authorList>
    </citation>
    <scope>NUCLEOTIDE SEQUENCE</scope>
    <source>
        <strain evidence="1">USNM1676648</strain>
        <tissue evidence="1">Polyp</tissue>
    </source>
</reference>
<comment type="caution">
    <text evidence="1">The sequence shown here is derived from an EMBL/GenBank/DDBJ whole genome shotgun (WGS) entry which is preliminary data.</text>
</comment>
<evidence type="ECO:0000313" key="1">
    <source>
        <dbReference type="EMBL" id="KAJ7328611.1"/>
    </source>
</evidence>
<dbReference type="EMBL" id="MU827795">
    <property type="protein sequence ID" value="KAJ7328611.1"/>
    <property type="molecule type" value="Genomic_DNA"/>
</dbReference>
<dbReference type="PANTHER" id="PTHR14187">
    <property type="entry name" value="ALPHA KINASE/ELONGATION FACTOR 2 KINASE"/>
    <property type="match status" value="1"/>
</dbReference>
<gene>
    <name evidence="1" type="ORF">OS493_023880</name>
</gene>
<dbReference type="AlphaFoldDB" id="A0A9X0CDZ6"/>
<sequence length="244" mass="27565">MAQQGSERYTTVVAIDFGTTYSGFAFAFNDKTRKAGIHMNNDWGDGHGGKTLKTPTTLLLDPDGKFNSFGYEAKEKYADLPQEKQRQYYYFELFKMELHKSENLSLETLLTAANGKKMKALDVFSHSMWYLKEQAVRVIKTRTSDVGFTVNDIQWILTVPAIWSDAAKQFMREAAYKAGLATTDKPEQLKLALEPEAASLFCRERQLLDLSNEKGDANVSDVYLSPGTRYILMDIGGKLQSMSY</sequence>
<dbReference type="OrthoDB" id="2963168at2759"/>
<dbReference type="InterPro" id="IPR043129">
    <property type="entry name" value="ATPase_NBD"/>
</dbReference>
<dbReference type="SUPFAM" id="SSF53067">
    <property type="entry name" value="Actin-like ATPase domain"/>
    <property type="match status" value="1"/>
</dbReference>
<organism evidence="1 2">
    <name type="scientific">Desmophyllum pertusum</name>
    <dbReference type="NCBI Taxonomy" id="174260"/>
    <lineage>
        <taxon>Eukaryota</taxon>
        <taxon>Metazoa</taxon>
        <taxon>Cnidaria</taxon>
        <taxon>Anthozoa</taxon>
        <taxon>Hexacorallia</taxon>
        <taxon>Scleractinia</taxon>
        <taxon>Caryophylliina</taxon>
        <taxon>Caryophylliidae</taxon>
        <taxon>Desmophyllum</taxon>
    </lineage>
</organism>
<accession>A0A9X0CDZ6</accession>
<evidence type="ECO:0000313" key="2">
    <source>
        <dbReference type="Proteomes" id="UP001163046"/>
    </source>
</evidence>
<proteinExistence type="predicted"/>
<protein>
    <submittedName>
        <fullName evidence="1">Uncharacterized protein</fullName>
    </submittedName>
</protein>
<dbReference type="Gene3D" id="3.30.420.40">
    <property type="match status" value="1"/>
</dbReference>
<keyword evidence="2" id="KW-1185">Reference proteome</keyword>
<name>A0A9X0CDZ6_9CNID</name>
<dbReference type="PANTHER" id="PTHR14187:SF5">
    <property type="entry name" value="HEAT SHOCK 70 KDA PROTEIN 12A"/>
    <property type="match status" value="1"/>
</dbReference>